<dbReference type="GO" id="GO:0006396">
    <property type="term" value="P:RNA processing"/>
    <property type="evidence" value="ECO:0007669"/>
    <property type="project" value="InterPro"/>
</dbReference>
<dbReference type="InterPro" id="IPR035009">
    <property type="entry name" value="SR140_RRM"/>
</dbReference>
<feature type="region of interest" description="Disordered" evidence="3">
    <location>
        <begin position="94"/>
        <end position="115"/>
    </location>
</feature>
<dbReference type="EMBL" id="PJQL01002380">
    <property type="protein sequence ID" value="RCH84385.1"/>
    <property type="molecule type" value="Genomic_DNA"/>
</dbReference>
<comment type="caution">
    <text evidence="7">The sequence shown here is derived from an EMBL/GenBank/DDBJ whole genome shotgun (WGS) entry which is preliminary data.</text>
</comment>
<dbReference type="Pfam" id="PF01805">
    <property type="entry name" value="Surp"/>
    <property type="match status" value="1"/>
</dbReference>
<feature type="compositionally biased region" description="Acidic residues" evidence="3">
    <location>
        <begin position="140"/>
        <end position="150"/>
    </location>
</feature>
<dbReference type="PROSITE" id="PS50102">
    <property type="entry name" value="RRM"/>
    <property type="match status" value="1"/>
</dbReference>
<dbReference type="PROSITE" id="PS50128">
    <property type="entry name" value="SURP"/>
    <property type="match status" value="1"/>
</dbReference>
<dbReference type="Pfam" id="PF04818">
    <property type="entry name" value="CID"/>
    <property type="match status" value="1"/>
</dbReference>
<dbReference type="GO" id="GO:0005634">
    <property type="term" value="C:nucleus"/>
    <property type="evidence" value="ECO:0007669"/>
    <property type="project" value="TreeGrafter"/>
</dbReference>
<dbReference type="Gene3D" id="1.25.40.90">
    <property type="match status" value="1"/>
</dbReference>
<evidence type="ECO:0000313" key="7">
    <source>
        <dbReference type="EMBL" id="RCH84385.1"/>
    </source>
</evidence>
<dbReference type="CDD" id="cd12223">
    <property type="entry name" value="RRM_SR140"/>
    <property type="match status" value="1"/>
</dbReference>
<dbReference type="SMART" id="SM00582">
    <property type="entry name" value="RPR"/>
    <property type="match status" value="1"/>
</dbReference>
<dbReference type="STRING" id="86630.A0A367J381"/>
<dbReference type="InterPro" id="IPR006569">
    <property type="entry name" value="CID_dom"/>
</dbReference>
<dbReference type="InterPro" id="IPR008942">
    <property type="entry name" value="ENTH_VHS"/>
</dbReference>
<evidence type="ECO:0000256" key="1">
    <source>
        <dbReference type="ARBA" id="ARBA00022884"/>
    </source>
</evidence>
<sequence>MSEKRKRERSESVEEEELEAPPLKTIPASKLQAYSVGRQKKSAFEKRKEEIDLKKQQESLEAAKVYAEFVASFQEPVSYKLGTTSFVKAGTLNPATNTINDASSSSSPPPKPMFKAMPFVKASESTSKLYSLDQYQSKEADDEEDDDEDELAKLKKSKSQKRNLDTFLEEIKKEQQVRNSAKSSETITTTDDSIFGDGDPLSTNLFVSNIHPSVTELGLCQEFGKYGPIASVKIMWPRTQDEKDKGRNNGFVCFMKRSDAAEAIKNLNGIELEGFKLRVGWGKAVALPAEPVFVLEKATTTTKTGLPFNAQIDPGQPGVNSRPRAVVRVTKPTNINTLRLIHRMIERVLVYGPMFEEIIMQKEQNNPQFKFLFDNISPEHIYYRWKLYSMLQGDTKSRWNDEPFQMFEGGAWWIPPELPFVDEYTEDPGFDTEDEQAENEKVAKGTLGRIAKQRLAVILREVTFQRGTIARAMAFAIDHSDAATEIVNILCKSILVPDVPLSVKLARLYLISDILHNSSVHVSNAWKYRIEFESQLPSLFEHFNSIYRSINARLKAEQMRKYIFAVINVWENWMIFPKYYTDQLTRIFLRKDDGTLETVNTQEVMTNEDIDGEPIEDIDGEPIEEDIDGEPIEEDIDGEPIEDIDGEPIETKEQEKDKRRLLSEIDDMFCIK</sequence>
<feature type="domain" description="CID" evidence="6">
    <location>
        <begin position="447"/>
        <end position="592"/>
    </location>
</feature>
<dbReference type="InterPro" id="IPR000504">
    <property type="entry name" value="RRM_dom"/>
</dbReference>
<feature type="region of interest" description="Disordered" evidence="3">
    <location>
        <begin position="134"/>
        <end position="156"/>
    </location>
</feature>
<dbReference type="GO" id="GO:0003723">
    <property type="term" value="F:RNA binding"/>
    <property type="evidence" value="ECO:0007669"/>
    <property type="project" value="UniProtKB-UniRule"/>
</dbReference>
<proteinExistence type="predicted"/>
<dbReference type="Proteomes" id="UP000252139">
    <property type="component" value="Unassembled WGS sequence"/>
</dbReference>
<dbReference type="SMART" id="SM00648">
    <property type="entry name" value="SWAP"/>
    <property type="match status" value="1"/>
</dbReference>
<dbReference type="Pfam" id="PF00076">
    <property type="entry name" value="RRM_1"/>
    <property type="match status" value="1"/>
</dbReference>
<evidence type="ECO:0000259" key="5">
    <source>
        <dbReference type="PROSITE" id="PS50128"/>
    </source>
</evidence>
<evidence type="ECO:0000259" key="4">
    <source>
        <dbReference type="PROSITE" id="PS50102"/>
    </source>
</evidence>
<evidence type="ECO:0000256" key="3">
    <source>
        <dbReference type="SAM" id="MobiDB-lite"/>
    </source>
</evidence>
<dbReference type="InterPro" id="IPR035967">
    <property type="entry name" value="SWAP/Surp_sf"/>
</dbReference>
<organism evidence="7 8">
    <name type="scientific">Rhizopus azygosporus</name>
    <name type="common">Rhizopus microsporus var. azygosporus</name>
    <dbReference type="NCBI Taxonomy" id="86630"/>
    <lineage>
        <taxon>Eukaryota</taxon>
        <taxon>Fungi</taxon>
        <taxon>Fungi incertae sedis</taxon>
        <taxon>Mucoromycota</taxon>
        <taxon>Mucoromycotina</taxon>
        <taxon>Mucoromycetes</taxon>
        <taxon>Mucorales</taxon>
        <taxon>Mucorineae</taxon>
        <taxon>Rhizopodaceae</taxon>
        <taxon>Rhizopus</taxon>
    </lineage>
</organism>
<dbReference type="OrthoDB" id="377209at2759"/>
<dbReference type="InterPro" id="IPR035979">
    <property type="entry name" value="RBD_domain_sf"/>
</dbReference>
<feature type="region of interest" description="Disordered" evidence="3">
    <location>
        <begin position="1"/>
        <end position="25"/>
    </location>
</feature>
<protein>
    <submittedName>
        <fullName evidence="7">U2 snRNP-associated SURP domain-containing protein</fullName>
    </submittedName>
</protein>
<feature type="region of interest" description="Disordered" evidence="3">
    <location>
        <begin position="619"/>
        <end position="658"/>
    </location>
</feature>
<feature type="compositionally biased region" description="Basic and acidic residues" evidence="3">
    <location>
        <begin position="649"/>
        <end position="658"/>
    </location>
</feature>
<dbReference type="SUPFAM" id="SSF109905">
    <property type="entry name" value="Surp module (SWAP domain)"/>
    <property type="match status" value="1"/>
</dbReference>
<evidence type="ECO:0000256" key="2">
    <source>
        <dbReference type="PROSITE-ProRule" id="PRU00176"/>
    </source>
</evidence>
<dbReference type="AlphaFoldDB" id="A0A367J381"/>
<keyword evidence="8" id="KW-1185">Reference proteome</keyword>
<dbReference type="SMART" id="SM00360">
    <property type="entry name" value="RRM"/>
    <property type="match status" value="1"/>
</dbReference>
<reference evidence="7 8" key="1">
    <citation type="journal article" date="2018" name="G3 (Bethesda)">
        <title>Phylogenetic and Phylogenomic Definition of Rhizopus Species.</title>
        <authorList>
            <person name="Gryganskyi A.P."/>
            <person name="Golan J."/>
            <person name="Dolatabadi S."/>
            <person name="Mondo S."/>
            <person name="Robb S."/>
            <person name="Idnurm A."/>
            <person name="Muszewska A."/>
            <person name="Steczkiewicz K."/>
            <person name="Masonjones S."/>
            <person name="Liao H.L."/>
            <person name="Gajdeczka M.T."/>
            <person name="Anike F."/>
            <person name="Vuek A."/>
            <person name="Anishchenko I.M."/>
            <person name="Voigt K."/>
            <person name="de Hoog G.S."/>
            <person name="Smith M.E."/>
            <person name="Heitman J."/>
            <person name="Vilgalys R."/>
            <person name="Stajich J.E."/>
        </authorList>
    </citation>
    <scope>NUCLEOTIDE SEQUENCE [LARGE SCALE GENOMIC DNA]</scope>
    <source>
        <strain evidence="7 8">CBS 357.93</strain>
    </source>
</reference>
<feature type="domain" description="RRM" evidence="4">
    <location>
        <begin position="203"/>
        <end position="284"/>
    </location>
</feature>
<dbReference type="SUPFAM" id="SSF48464">
    <property type="entry name" value="ENTH/VHS domain"/>
    <property type="match status" value="1"/>
</dbReference>
<evidence type="ECO:0000259" key="6">
    <source>
        <dbReference type="PROSITE" id="PS51391"/>
    </source>
</evidence>
<dbReference type="Gene3D" id="1.10.10.790">
    <property type="entry name" value="Surp module"/>
    <property type="match status" value="1"/>
</dbReference>
<dbReference type="PROSITE" id="PS51391">
    <property type="entry name" value="CID"/>
    <property type="match status" value="1"/>
</dbReference>
<dbReference type="InterPro" id="IPR051485">
    <property type="entry name" value="SR-CTD_assoc_factor"/>
</dbReference>
<dbReference type="PANTHER" id="PTHR23140:SF0">
    <property type="entry name" value="U2 SNRNP-ASSOCIATED SURP MOTIF-CONTAINING PROTEIN"/>
    <property type="match status" value="1"/>
</dbReference>
<name>A0A367J381_RHIAZ</name>
<feature type="compositionally biased region" description="Acidic residues" evidence="3">
    <location>
        <begin position="619"/>
        <end position="648"/>
    </location>
</feature>
<dbReference type="InterPro" id="IPR000061">
    <property type="entry name" value="Surp"/>
</dbReference>
<dbReference type="InterPro" id="IPR012677">
    <property type="entry name" value="Nucleotide-bd_a/b_plait_sf"/>
</dbReference>
<dbReference type="Gene3D" id="3.30.70.330">
    <property type="match status" value="1"/>
</dbReference>
<dbReference type="PANTHER" id="PTHR23140">
    <property type="entry name" value="RNA PROCESSING PROTEIN LD23810P"/>
    <property type="match status" value="1"/>
</dbReference>
<gene>
    <name evidence="7" type="primary">U2SURP_3</name>
    <name evidence="7" type="ORF">CU097_006101</name>
</gene>
<keyword evidence="1 2" id="KW-0694">RNA-binding</keyword>
<accession>A0A367J381</accession>
<feature type="domain" description="SURP motif" evidence="5">
    <location>
        <begin position="340"/>
        <end position="383"/>
    </location>
</feature>
<evidence type="ECO:0000313" key="8">
    <source>
        <dbReference type="Proteomes" id="UP000252139"/>
    </source>
</evidence>
<dbReference type="SUPFAM" id="SSF54928">
    <property type="entry name" value="RNA-binding domain, RBD"/>
    <property type="match status" value="1"/>
</dbReference>
<feature type="compositionally biased region" description="Basic and acidic residues" evidence="3">
    <location>
        <begin position="1"/>
        <end position="12"/>
    </location>
</feature>